<proteinExistence type="predicted"/>
<comment type="caution">
    <text evidence="1">The sequence shown here is derived from an EMBL/GenBank/DDBJ whole genome shotgun (WGS) entry which is preliminary data.</text>
</comment>
<dbReference type="EMBL" id="JAUSUN010000010">
    <property type="protein sequence ID" value="MDQ0413833.1"/>
    <property type="molecule type" value="Genomic_DNA"/>
</dbReference>
<gene>
    <name evidence="1" type="ORF">J2S25_002039</name>
</gene>
<name>A0ABU0FV96_9BACI</name>
<dbReference type="Proteomes" id="UP001242313">
    <property type="component" value="Unassembled WGS sequence"/>
</dbReference>
<accession>A0ABU0FV96</accession>
<organism evidence="1 2">
    <name type="scientific">Mesobacillus stamsii</name>
    <dbReference type="NCBI Taxonomy" id="225347"/>
    <lineage>
        <taxon>Bacteria</taxon>
        <taxon>Bacillati</taxon>
        <taxon>Bacillota</taxon>
        <taxon>Bacilli</taxon>
        <taxon>Bacillales</taxon>
        <taxon>Bacillaceae</taxon>
        <taxon>Mesobacillus</taxon>
    </lineage>
</organism>
<keyword evidence="2" id="KW-1185">Reference proteome</keyword>
<protein>
    <submittedName>
        <fullName evidence="1">Uncharacterized protein</fullName>
    </submittedName>
</protein>
<sequence>MKSFFDFIGRTKRLEELGAAARQATRGARR</sequence>
<evidence type="ECO:0000313" key="2">
    <source>
        <dbReference type="Proteomes" id="UP001242313"/>
    </source>
</evidence>
<evidence type="ECO:0000313" key="1">
    <source>
        <dbReference type="EMBL" id="MDQ0413833.1"/>
    </source>
</evidence>
<reference evidence="1 2" key="1">
    <citation type="submission" date="2023-07" db="EMBL/GenBank/DDBJ databases">
        <title>Genomic Encyclopedia of Type Strains, Phase IV (KMG-IV): sequencing the most valuable type-strain genomes for metagenomic binning, comparative biology and taxonomic classification.</title>
        <authorList>
            <person name="Goeker M."/>
        </authorList>
    </citation>
    <scope>NUCLEOTIDE SEQUENCE [LARGE SCALE GENOMIC DNA]</scope>
    <source>
        <strain evidence="1 2">DSM 19598</strain>
    </source>
</reference>